<feature type="compositionally biased region" description="Low complexity" evidence="4">
    <location>
        <begin position="858"/>
        <end position="873"/>
    </location>
</feature>
<dbReference type="InterPro" id="IPR032675">
    <property type="entry name" value="LRR_dom_sf"/>
</dbReference>
<evidence type="ECO:0000256" key="2">
    <source>
        <dbReference type="ARBA" id="ARBA00022737"/>
    </source>
</evidence>
<feature type="compositionally biased region" description="Low complexity" evidence="4">
    <location>
        <begin position="228"/>
        <end position="239"/>
    </location>
</feature>
<sequence length="1919" mass="211812">MSKPRPIHNGPSRDLNSTPSPREPSRSYDGAEDCMSNLAGASWEEIEEVEVKWKGSGGRERGVGGGGQGSGGKGIRQRNSSSSLTRPPSPSPTNPIYRTSSENCIVFLDHSSSFPNNTMTPSPPSSPLLNQREKHSNSNPMKMNRRDAESKEKKGSQQRTRERAAKHKDLNSAISTSPNKSQESVFPLEGLSRVLSLESEPSQSSTDSFTGSPPHGSSTPLMQNYYQSSSGLSGPSSSSEIGFQINDDGTSEKPKSTMRVGRVQGGGGKGRTVEQAFEECRNPNKKPKLILSNMNLNSSTLPTNAIIHSFESTLHKLSLSNNPLYTVPSLLTSSLYNLHNLDLSQCSLRTLDDAIWDLPNLRKLDLKHNKIDTLPCKDFLKKLPNLTELNLFENSLERIDFTDPDFELPTPSLLTLLNLGYNNLQLFPPGLSSLTSLKHLYVNNNYIEVVPVEVVQMEKLGTLNIQQNPISQPPMETCERGLGAMKRYYRCMEFGSNRVGSFTKKSPPTSRSGGKILLDKARIKMEEISGKPTALYARKEKRVKTKKMGLNRSRSEGRRNEGGRGRGRGTRDGESRKGNLSMSPVPMTRGIEGSPPFLRSQGGGGLGTPTPTTFSTIQLTEQPPQALASPAAAAATQNAQEPPKPPVRGVSAPVMSGGGAMSPGSRMDKKKQKKTKPITREAFTNLMTRAAGGGMESQTHPQLKLSTPQPTSLATSVGSSTSGIPSAREPTGKQEGGEDKEGGERPSINNTLKVIFVGASMSGKTSIISRLKYGNKLYPGKIKEQKPNGNYIITFEDGKKSVETTRDAIVKQGSVDSVGGTKIPLRAEDPVKARRDVVPKMDNRTIGVEITSWKPSDSDSASSPNPPSQQGSPDDLEFSVWDFAGQTAYHATHELYFSPRALYVLCWDMGAANEDLFLPSEPTLGAASGGNKKGEGEGGGDFDFDDFESDDDDEDVAINKYMKEKEKSEGKLKSVIDDRCQFWVDCIQTSVPGAVILPVATFDDYFDPRNDGGEEARRRCRLMVERLKEVERMRVKELEEKLQIKQREGKLGTTKAMYLRDLLHLRPKLIFPEEGENITRVSCDWRKEGMNGRDKDNGFAMLREKLIGLTRAKSKETGYPLFTSIGSTIPPDWELVRSLIKNLRKTNPFIDFKNFLKEAKERNINPSFLSDALHFFSDVGIILYFGSDSALRSNQLMVKNRNMSKLDWYFEEDEEEDDGEGGRMTGTTSISTVDESFHSEGGDTGQSAKTTGESFSASNSNSNVIGRGSNSTADVSQFIFLNPIWLMTACKGILRHDLKGALKMIEGSVERGGFFLRNDCPVITRDEALALWRQSNGAVDKSFVNWVKGTEKIIKANGGKSPFIFLIKLLVTFNVFVPLDFTIKQTILGGVRINDLETPDNDPSDGTGSSSPQDVSMSNYYFLPSLLNEYAGPQHELFEFKSTSDNERDYHICLAHSFVLNDFKPPGIMSRIIAFMLRDVHERPTFEKGGVKFCLELIQIICYSSQTLLVLRTRREFDGADVGSVKVFVTILDSEIDCHQIGGDFLKPGNKRLVVAARGFKSDDGEIVWRGGFELVLEAVGRVLKEYSGLEFSSEIFCYKCIEGEQSTQLFMVNGWLKEDVERCLKEGKEKIMCNCRNHHVNMRYLLPEAARVLGEKRRREKWREEEEIKRNVFGDADLFRGVVYVMLLSRGGKVLRVGSGFVVGKKTGIIMTAAHVLFDMDTKRLIGKNDSNIFIGVVEGRERKAVLRYGASIVESDLNCDSCVLKIGSKLGMVVSEVEDLREVSSMMLEEGELERDLVELEVAERGMEGINLGTDVWLLGFPKRLGDGMSLSILHGKVSSIGKQICFQIHNYGGNSGGPVVGNDGKVIGLLSKGEVLSQTTAYGYGEWDWHEMVKRVVGGGSAMESYLESWMKKNGA</sequence>
<feature type="compositionally biased region" description="Polar residues" evidence="4">
    <location>
        <begin position="199"/>
        <end position="227"/>
    </location>
</feature>
<dbReference type="EMBL" id="BRYA01000469">
    <property type="protein sequence ID" value="GMI49133.1"/>
    <property type="molecule type" value="Genomic_DNA"/>
</dbReference>
<dbReference type="InterPro" id="IPR036388">
    <property type="entry name" value="WH-like_DNA-bd_sf"/>
</dbReference>
<feature type="compositionally biased region" description="Polar residues" evidence="4">
    <location>
        <begin position="1404"/>
        <end position="1415"/>
    </location>
</feature>
<keyword evidence="3" id="KW-0843">Virulence</keyword>
<feature type="compositionally biased region" description="Basic and acidic residues" evidence="4">
    <location>
        <begin position="730"/>
        <end position="744"/>
    </location>
</feature>
<dbReference type="InterPro" id="IPR009003">
    <property type="entry name" value="Peptidase_S1_PA"/>
</dbReference>
<dbReference type="Proteomes" id="UP001165065">
    <property type="component" value="Unassembled WGS sequence"/>
</dbReference>
<feature type="compositionally biased region" description="Basic residues" evidence="4">
    <location>
        <begin position="539"/>
        <end position="549"/>
    </location>
</feature>
<feature type="region of interest" description="Disordered" evidence="4">
    <location>
        <begin position="1"/>
        <end position="271"/>
    </location>
</feature>
<feature type="compositionally biased region" description="Low complexity" evidence="4">
    <location>
        <begin position="608"/>
        <end position="641"/>
    </location>
</feature>
<feature type="compositionally biased region" description="Low complexity" evidence="4">
    <location>
        <begin position="111"/>
        <end position="120"/>
    </location>
</feature>
<dbReference type="OrthoDB" id="44077at2759"/>
<feature type="region of interest" description="Disordered" evidence="4">
    <location>
        <begin position="1394"/>
        <end position="1415"/>
    </location>
</feature>
<dbReference type="SMART" id="SM00369">
    <property type="entry name" value="LRR_TYP"/>
    <property type="match status" value="5"/>
</dbReference>
<dbReference type="Gene3D" id="1.10.10.10">
    <property type="entry name" value="Winged helix-like DNA-binding domain superfamily/Winged helix DNA-binding domain"/>
    <property type="match status" value="1"/>
</dbReference>
<dbReference type="InterPro" id="IPR003591">
    <property type="entry name" value="Leu-rich_rpt_typical-subtyp"/>
</dbReference>
<name>A0A9W7GQW3_9STRA</name>
<proteinExistence type="predicted"/>
<feature type="region of interest" description="Disordered" evidence="4">
    <location>
        <begin position="926"/>
        <end position="949"/>
    </location>
</feature>
<feature type="region of interest" description="Disordered" evidence="4">
    <location>
        <begin position="848"/>
        <end position="876"/>
    </location>
</feature>
<dbReference type="PANTHER" id="PTHR24366">
    <property type="entry name" value="IG(IMMUNOGLOBULIN) AND LRR(LEUCINE RICH REPEAT) DOMAINS"/>
    <property type="match status" value="1"/>
</dbReference>
<dbReference type="SUPFAM" id="SSF52058">
    <property type="entry name" value="L domain-like"/>
    <property type="match status" value="1"/>
</dbReference>
<feature type="compositionally biased region" description="Polar residues" evidence="4">
    <location>
        <begin position="1225"/>
        <end position="1234"/>
    </location>
</feature>
<feature type="region of interest" description="Disordered" evidence="4">
    <location>
        <begin position="692"/>
        <end position="747"/>
    </location>
</feature>
<keyword evidence="1" id="KW-0433">Leucine-rich repeat</keyword>
<dbReference type="SUPFAM" id="SSF50494">
    <property type="entry name" value="Trypsin-like serine proteases"/>
    <property type="match status" value="1"/>
</dbReference>
<dbReference type="Pfam" id="PF08477">
    <property type="entry name" value="Roc"/>
    <property type="match status" value="1"/>
</dbReference>
<feature type="compositionally biased region" description="Polar residues" evidence="4">
    <location>
        <begin position="172"/>
        <end position="184"/>
    </location>
</feature>
<evidence type="ECO:0000313" key="6">
    <source>
        <dbReference type="Proteomes" id="UP001165065"/>
    </source>
</evidence>
<feature type="compositionally biased region" description="Basic and acidic residues" evidence="4">
    <location>
        <begin position="144"/>
        <end position="170"/>
    </location>
</feature>
<dbReference type="InterPro" id="IPR027417">
    <property type="entry name" value="P-loop_NTPase"/>
</dbReference>
<feature type="compositionally biased region" description="Basic and acidic residues" evidence="4">
    <location>
        <begin position="49"/>
        <end position="62"/>
    </location>
</feature>
<comment type="caution">
    <text evidence="5">The sequence shown here is derived from an EMBL/GenBank/DDBJ whole genome shotgun (WGS) entry which is preliminary data.</text>
</comment>
<evidence type="ECO:0000256" key="3">
    <source>
        <dbReference type="ARBA" id="ARBA00023026"/>
    </source>
</evidence>
<organism evidence="5 6">
    <name type="scientific">Triparma columacea</name>
    <dbReference type="NCBI Taxonomy" id="722753"/>
    <lineage>
        <taxon>Eukaryota</taxon>
        <taxon>Sar</taxon>
        <taxon>Stramenopiles</taxon>
        <taxon>Ochrophyta</taxon>
        <taxon>Bolidophyceae</taxon>
        <taxon>Parmales</taxon>
        <taxon>Triparmaceae</taxon>
        <taxon>Triparma</taxon>
    </lineage>
</organism>
<keyword evidence="2" id="KW-0677">Repeat</keyword>
<evidence type="ECO:0000256" key="1">
    <source>
        <dbReference type="ARBA" id="ARBA00022614"/>
    </source>
</evidence>
<accession>A0A9W7GQW3</accession>
<dbReference type="Pfam" id="PF13855">
    <property type="entry name" value="LRR_8"/>
    <property type="match status" value="1"/>
</dbReference>
<dbReference type="SUPFAM" id="SSF52540">
    <property type="entry name" value="P-loop containing nucleoside triphosphate hydrolases"/>
    <property type="match status" value="1"/>
</dbReference>
<feature type="compositionally biased region" description="Basic and acidic residues" evidence="4">
    <location>
        <begin position="553"/>
        <end position="577"/>
    </location>
</feature>
<dbReference type="Gene3D" id="2.40.10.10">
    <property type="entry name" value="Trypsin-like serine proteases"/>
    <property type="match status" value="2"/>
</dbReference>
<feature type="compositionally biased region" description="Gly residues" evidence="4">
    <location>
        <begin position="63"/>
        <end position="74"/>
    </location>
</feature>
<feature type="region of interest" description="Disordered" evidence="4">
    <location>
        <begin position="1212"/>
        <end position="1263"/>
    </location>
</feature>
<reference evidence="6" key="1">
    <citation type="journal article" date="2023" name="Commun. Biol.">
        <title>Genome analysis of Parmales, the sister group of diatoms, reveals the evolutionary specialization of diatoms from phago-mixotrophs to photoautotrophs.</title>
        <authorList>
            <person name="Ban H."/>
            <person name="Sato S."/>
            <person name="Yoshikawa S."/>
            <person name="Yamada K."/>
            <person name="Nakamura Y."/>
            <person name="Ichinomiya M."/>
            <person name="Sato N."/>
            <person name="Blanc-Mathieu R."/>
            <person name="Endo H."/>
            <person name="Kuwata A."/>
            <person name="Ogata H."/>
        </authorList>
    </citation>
    <scope>NUCLEOTIDE SEQUENCE [LARGE SCALE GENOMIC DNA]</scope>
</reference>
<dbReference type="InterPro" id="IPR001611">
    <property type="entry name" value="Leu-rich_rpt"/>
</dbReference>
<gene>
    <name evidence="5" type="ORF">TrCOL_g12925</name>
</gene>
<feature type="compositionally biased region" description="Polar residues" evidence="4">
    <location>
        <begin position="696"/>
        <end position="724"/>
    </location>
</feature>
<dbReference type="InterPro" id="IPR043504">
    <property type="entry name" value="Peptidase_S1_PA_chymotrypsin"/>
</dbReference>
<dbReference type="Gene3D" id="3.40.50.300">
    <property type="entry name" value="P-loop containing nucleotide triphosphate hydrolases"/>
    <property type="match status" value="1"/>
</dbReference>
<keyword evidence="6" id="KW-1185">Reference proteome</keyword>
<protein>
    <submittedName>
        <fullName evidence="5">Uncharacterized protein</fullName>
    </submittedName>
</protein>
<dbReference type="PANTHER" id="PTHR24366:SF96">
    <property type="entry name" value="LEUCINE RICH REPEAT CONTAINING 53"/>
    <property type="match status" value="1"/>
</dbReference>
<dbReference type="Gene3D" id="3.80.10.10">
    <property type="entry name" value="Ribonuclease Inhibitor"/>
    <property type="match status" value="1"/>
</dbReference>
<feature type="compositionally biased region" description="Polar residues" evidence="4">
    <location>
        <begin position="1245"/>
        <end position="1263"/>
    </location>
</feature>
<feature type="region of interest" description="Disordered" evidence="4">
    <location>
        <begin position="535"/>
        <end position="676"/>
    </location>
</feature>
<feature type="compositionally biased region" description="Acidic residues" evidence="4">
    <location>
        <begin position="938"/>
        <end position="949"/>
    </location>
</feature>
<evidence type="ECO:0000256" key="4">
    <source>
        <dbReference type="SAM" id="MobiDB-lite"/>
    </source>
</evidence>
<dbReference type="PROSITE" id="PS51450">
    <property type="entry name" value="LRR"/>
    <property type="match status" value="2"/>
</dbReference>
<evidence type="ECO:0000313" key="5">
    <source>
        <dbReference type="EMBL" id="GMI49133.1"/>
    </source>
</evidence>
<dbReference type="Pfam" id="PF13365">
    <property type="entry name" value="Trypsin_2"/>
    <property type="match status" value="1"/>
</dbReference>